<keyword evidence="14" id="KW-1185">Reference proteome</keyword>
<comment type="caution">
    <text evidence="13">The sequence shown here is derived from an EMBL/GenBank/DDBJ whole genome shotgun (WGS) entry which is preliminary data.</text>
</comment>
<feature type="binding site" evidence="10">
    <location>
        <begin position="107"/>
        <end position="117"/>
    </location>
    <ligand>
        <name>ATP</name>
        <dbReference type="ChEBI" id="CHEBI:30616"/>
    </ligand>
</feature>
<dbReference type="GO" id="GO:0019288">
    <property type="term" value="P:isopentenyl diphosphate biosynthetic process, methylerythritol 4-phosphate pathway"/>
    <property type="evidence" value="ECO:0007669"/>
    <property type="project" value="UniProtKB-UniRule"/>
</dbReference>
<dbReference type="Gene3D" id="3.30.70.890">
    <property type="entry name" value="GHMP kinase, C-terminal domain"/>
    <property type="match status" value="1"/>
</dbReference>
<evidence type="ECO:0000256" key="9">
    <source>
        <dbReference type="ARBA" id="ARBA00032554"/>
    </source>
</evidence>
<keyword evidence="4 10" id="KW-0808">Transferase</keyword>
<dbReference type="AlphaFoldDB" id="A0A437Q9Z8"/>
<feature type="domain" description="GHMP kinase C-terminal" evidence="12">
    <location>
        <begin position="213"/>
        <end position="277"/>
    </location>
</feature>
<evidence type="ECO:0000256" key="2">
    <source>
        <dbReference type="ARBA" id="ARBA00012052"/>
    </source>
</evidence>
<comment type="catalytic activity">
    <reaction evidence="10">
        <text>4-CDP-2-C-methyl-D-erythritol + ATP = 4-CDP-2-C-methyl-D-erythritol 2-phosphate + ADP + H(+)</text>
        <dbReference type="Rhea" id="RHEA:18437"/>
        <dbReference type="ChEBI" id="CHEBI:15378"/>
        <dbReference type="ChEBI" id="CHEBI:30616"/>
        <dbReference type="ChEBI" id="CHEBI:57823"/>
        <dbReference type="ChEBI" id="CHEBI:57919"/>
        <dbReference type="ChEBI" id="CHEBI:456216"/>
        <dbReference type="EC" id="2.7.1.148"/>
    </reaction>
</comment>
<protein>
    <recommendedName>
        <fullName evidence="3 10">4-diphosphocytidyl-2-C-methyl-D-erythritol kinase</fullName>
        <shortName evidence="10">CMK</shortName>
        <ecNumber evidence="2 10">2.7.1.148</ecNumber>
    </recommendedName>
    <alternativeName>
        <fullName evidence="9 10">4-(cytidine-5'-diphospho)-2-C-methyl-D-erythritol kinase</fullName>
    </alternativeName>
</protein>
<evidence type="ECO:0000259" key="12">
    <source>
        <dbReference type="Pfam" id="PF08544"/>
    </source>
</evidence>
<evidence type="ECO:0000256" key="3">
    <source>
        <dbReference type="ARBA" id="ARBA00017473"/>
    </source>
</evidence>
<dbReference type="OrthoDB" id="9809438at2"/>
<dbReference type="GO" id="GO:0050515">
    <property type="term" value="F:4-(cytidine 5'-diphospho)-2-C-methyl-D-erythritol kinase activity"/>
    <property type="evidence" value="ECO:0007669"/>
    <property type="project" value="UniProtKB-UniRule"/>
</dbReference>
<name>A0A437Q9Z8_9GAMM</name>
<evidence type="ECO:0000313" key="14">
    <source>
        <dbReference type="Proteomes" id="UP000283077"/>
    </source>
</evidence>
<evidence type="ECO:0000256" key="4">
    <source>
        <dbReference type="ARBA" id="ARBA00022679"/>
    </source>
</evidence>
<keyword evidence="6 10" id="KW-0418">Kinase</keyword>
<proteinExistence type="inferred from homology"/>
<dbReference type="Gene3D" id="3.30.230.10">
    <property type="match status" value="1"/>
</dbReference>
<keyword evidence="5 10" id="KW-0547">Nucleotide-binding</keyword>
<dbReference type="RefSeq" id="WP_127701363.1">
    <property type="nucleotide sequence ID" value="NZ_SACS01000040.1"/>
</dbReference>
<reference evidence="13 14" key="1">
    <citation type="submission" date="2019-01" db="EMBL/GenBank/DDBJ databases">
        <authorList>
            <person name="Chen W.-M."/>
        </authorList>
    </citation>
    <scope>NUCLEOTIDE SEQUENCE [LARGE SCALE GENOMIC DNA]</scope>
    <source>
        <strain evidence="13 14">KYPC3</strain>
    </source>
</reference>
<dbReference type="HAMAP" id="MF_00061">
    <property type="entry name" value="IspE"/>
    <property type="match status" value="1"/>
</dbReference>
<dbReference type="SUPFAM" id="SSF55060">
    <property type="entry name" value="GHMP Kinase, C-terminal domain"/>
    <property type="match status" value="1"/>
</dbReference>
<dbReference type="PANTHER" id="PTHR43527:SF2">
    <property type="entry name" value="4-DIPHOSPHOCYTIDYL-2-C-METHYL-D-ERYTHRITOL KINASE, CHLOROPLASTIC"/>
    <property type="match status" value="1"/>
</dbReference>
<feature type="active site" evidence="10">
    <location>
        <position position="149"/>
    </location>
</feature>
<dbReference type="Pfam" id="PF08544">
    <property type="entry name" value="GHMP_kinases_C"/>
    <property type="match status" value="1"/>
</dbReference>
<dbReference type="Proteomes" id="UP000283077">
    <property type="component" value="Unassembled WGS sequence"/>
</dbReference>
<comment type="similarity">
    <text evidence="1 10">Belongs to the GHMP kinase family. IspE subfamily.</text>
</comment>
<evidence type="ECO:0000256" key="1">
    <source>
        <dbReference type="ARBA" id="ARBA00009684"/>
    </source>
</evidence>
<evidence type="ECO:0000256" key="7">
    <source>
        <dbReference type="ARBA" id="ARBA00022840"/>
    </source>
</evidence>
<dbReference type="InterPro" id="IPR036554">
    <property type="entry name" value="GHMP_kinase_C_sf"/>
</dbReference>
<dbReference type="GO" id="GO:0005524">
    <property type="term" value="F:ATP binding"/>
    <property type="evidence" value="ECO:0007669"/>
    <property type="project" value="UniProtKB-UniRule"/>
</dbReference>
<keyword evidence="7 10" id="KW-0067">ATP-binding</keyword>
<dbReference type="UniPathway" id="UPA00056">
    <property type="reaction ID" value="UER00094"/>
</dbReference>
<evidence type="ECO:0000256" key="8">
    <source>
        <dbReference type="ARBA" id="ARBA00023229"/>
    </source>
</evidence>
<dbReference type="EC" id="2.7.1.148" evidence="2 10"/>
<evidence type="ECO:0000256" key="5">
    <source>
        <dbReference type="ARBA" id="ARBA00022741"/>
    </source>
</evidence>
<gene>
    <name evidence="10" type="primary">ispE</name>
    <name evidence="13" type="ORF">EOE67_20090</name>
</gene>
<evidence type="ECO:0000259" key="11">
    <source>
        <dbReference type="Pfam" id="PF00288"/>
    </source>
</evidence>
<dbReference type="NCBIfam" id="TIGR00154">
    <property type="entry name" value="ispE"/>
    <property type="match status" value="1"/>
</dbReference>
<evidence type="ECO:0000256" key="6">
    <source>
        <dbReference type="ARBA" id="ARBA00022777"/>
    </source>
</evidence>
<dbReference type="InterPro" id="IPR013750">
    <property type="entry name" value="GHMP_kinase_C_dom"/>
</dbReference>
<comment type="function">
    <text evidence="10">Catalyzes the phosphorylation of the position 2 hydroxy group of 4-diphosphocytidyl-2C-methyl-D-erythritol.</text>
</comment>
<dbReference type="PANTHER" id="PTHR43527">
    <property type="entry name" value="4-DIPHOSPHOCYTIDYL-2-C-METHYL-D-ERYTHRITOL KINASE, CHLOROPLASTIC"/>
    <property type="match status" value="1"/>
</dbReference>
<organism evidence="13 14">
    <name type="scientific">Rheinheimera riviphila</name>
    <dbReference type="NCBI Taxonomy" id="1834037"/>
    <lineage>
        <taxon>Bacteria</taxon>
        <taxon>Pseudomonadati</taxon>
        <taxon>Pseudomonadota</taxon>
        <taxon>Gammaproteobacteria</taxon>
        <taxon>Chromatiales</taxon>
        <taxon>Chromatiaceae</taxon>
        <taxon>Rheinheimera</taxon>
    </lineage>
</organism>
<dbReference type="SUPFAM" id="SSF54211">
    <property type="entry name" value="Ribosomal protein S5 domain 2-like"/>
    <property type="match status" value="1"/>
</dbReference>
<comment type="pathway">
    <text evidence="10">Isoprenoid biosynthesis; isopentenyl diphosphate biosynthesis via DXP pathway; isopentenyl diphosphate from 1-deoxy-D-xylulose 5-phosphate: step 3/6.</text>
</comment>
<accession>A0A437Q9Z8</accession>
<dbReference type="InterPro" id="IPR014721">
    <property type="entry name" value="Ribsml_uS5_D2-typ_fold_subgr"/>
</dbReference>
<keyword evidence="8 10" id="KW-0414">Isoprene biosynthesis</keyword>
<evidence type="ECO:0000313" key="13">
    <source>
        <dbReference type="EMBL" id="RVU31259.1"/>
    </source>
</evidence>
<dbReference type="PIRSF" id="PIRSF010376">
    <property type="entry name" value="IspE"/>
    <property type="match status" value="1"/>
</dbReference>
<dbReference type="InterPro" id="IPR006204">
    <property type="entry name" value="GHMP_kinase_N_dom"/>
</dbReference>
<dbReference type="InterPro" id="IPR020568">
    <property type="entry name" value="Ribosomal_Su5_D2-typ_SF"/>
</dbReference>
<dbReference type="GO" id="GO:0016114">
    <property type="term" value="P:terpenoid biosynthetic process"/>
    <property type="evidence" value="ECO:0007669"/>
    <property type="project" value="UniProtKB-UniRule"/>
</dbReference>
<feature type="domain" description="GHMP kinase N-terminal" evidence="11">
    <location>
        <begin position="79"/>
        <end position="156"/>
    </location>
</feature>
<dbReference type="Pfam" id="PF00288">
    <property type="entry name" value="GHMP_kinases_N"/>
    <property type="match status" value="1"/>
</dbReference>
<dbReference type="EMBL" id="SACS01000040">
    <property type="protein sequence ID" value="RVU31259.1"/>
    <property type="molecule type" value="Genomic_DNA"/>
</dbReference>
<feature type="active site" evidence="10">
    <location>
        <position position="24"/>
    </location>
</feature>
<sequence length="298" mass="31898">MSSLPSISNNQQHSKTLTLPAPAKLNLFLHITGRRADGYHLLQTLFQILDVGDEIQFSANQTGVIQLSCNDPNLEGNDNLIYRAALALKPLAAASAGVDIFLQKNLPMGGGLGGGSSDAATTLHALNKLWSINLPVAELAAIGLKLGADVPLFVEGYTAFAEGVGEKLQPMAIPEKTYLVVTPACHVSTAEVFTHPDLIRNSPVISAADVLNSDLHKDWRNDCQSLVVRLYPLVAITLQWLVEYAPSRMTGTGASLFAEFPDEISARRALADLPANCRGFVARGVNRSPLLAALEHAE</sequence>
<evidence type="ECO:0000256" key="10">
    <source>
        <dbReference type="HAMAP-Rule" id="MF_00061"/>
    </source>
</evidence>
<dbReference type="InterPro" id="IPR004424">
    <property type="entry name" value="IspE"/>
</dbReference>